<keyword evidence="3" id="KW-1185">Reference proteome</keyword>
<dbReference type="OrthoDB" id="5337308at2759"/>
<keyword evidence="1" id="KW-0732">Signal</keyword>
<sequence>MKLSFVSALTLTNLLFSYLVSGLPSPFSLASPLFPRGDEAEWKKSVARGEKLLRGMKADDDEAVRLWDPTGNLKTIQSWLDGECEDNFKEWGYSDDTEQMRKEVDKYCSFDNMNVGDVFKYLGIADRKSWKNVTAAGFTIGVNPKSGTVSFVNRKSPQAQVKALWGRDPTASELPYIQSSSDVAWCFWNRAMKDPGGGDLQNIRHFMATNTVNAETNRLIRRAMKELGKRWPGEEFSMDTDEGKALLGSPNGWSAGYFLMQHKEQLGGNKYTDKVQVFFVSLPWVVFYVKGPDAAPDAAPENMAGIGNGTEDEWIQILAEKYAKMA</sequence>
<dbReference type="AlphaFoldDB" id="A0A6G1IC01"/>
<protein>
    <submittedName>
        <fullName evidence="2">Uncharacterized protein</fullName>
    </submittedName>
</protein>
<accession>A0A6G1IC01</accession>
<feature type="chain" id="PRO_5026039584" evidence="1">
    <location>
        <begin position="31"/>
        <end position="326"/>
    </location>
</feature>
<evidence type="ECO:0000313" key="2">
    <source>
        <dbReference type="EMBL" id="KAF2675742.1"/>
    </source>
</evidence>
<dbReference type="Proteomes" id="UP000799291">
    <property type="component" value="Unassembled WGS sequence"/>
</dbReference>
<reference evidence="2" key="1">
    <citation type="journal article" date="2020" name="Stud. Mycol.">
        <title>101 Dothideomycetes genomes: a test case for predicting lifestyles and emergence of pathogens.</title>
        <authorList>
            <person name="Haridas S."/>
            <person name="Albert R."/>
            <person name="Binder M."/>
            <person name="Bloem J."/>
            <person name="Labutti K."/>
            <person name="Salamov A."/>
            <person name="Andreopoulos B."/>
            <person name="Baker S."/>
            <person name="Barry K."/>
            <person name="Bills G."/>
            <person name="Bluhm B."/>
            <person name="Cannon C."/>
            <person name="Castanera R."/>
            <person name="Culley D."/>
            <person name="Daum C."/>
            <person name="Ezra D."/>
            <person name="Gonzalez J."/>
            <person name="Henrissat B."/>
            <person name="Kuo A."/>
            <person name="Liang C."/>
            <person name="Lipzen A."/>
            <person name="Lutzoni F."/>
            <person name="Magnuson J."/>
            <person name="Mondo S."/>
            <person name="Nolan M."/>
            <person name="Ohm R."/>
            <person name="Pangilinan J."/>
            <person name="Park H.-J."/>
            <person name="Ramirez L."/>
            <person name="Alfaro M."/>
            <person name="Sun H."/>
            <person name="Tritt A."/>
            <person name="Yoshinaga Y."/>
            <person name="Zwiers L.-H."/>
            <person name="Turgeon B."/>
            <person name="Goodwin S."/>
            <person name="Spatafora J."/>
            <person name="Crous P."/>
            <person name="Grigoriev I."/>
        </authorList>
    </citation>
    <scope>NUCLEOTIDE SEQUENCE</scope>
    <source>
        <strain evidence="2">CBS 122367</strain>
    </source>
</reference>
<evidence type="ECO:0000256" key="1">
    <source>
        <dbReference type="SAM" id="SignalP"/>
    </source>
</evidence>
<organism evidence="2 3">
    <name type="scientific">Lentithecium fluviatile CBS 122367</name>
    <dbReference type="NCBI Taxonomy" id="1168545"/>
    <lineage>
        <taxon>Eukaryota</taxon>
        <taxon>Fungi</taxon>
        <taxon>Dikarya</taxon>
        <taxon>Ascomycota</taxon>
        <taxon>Pezizomycotina</taxon>
        <taxon>Dothideomycetes</taxon>
        <taxon>Pleosporomycetidae</taxon>
        <taxon>Pleosporales</taxon>
        <taxon>Massarineae</taxon>
        <taxon>Lentitheciaceae</taxon>
        <taxon>Lentithecium</taxon>
    </lineage>
</organism>
<dbReference type="EMBL" id="MU005650">
    <property type="protein sequence ID" value="KAF2675742.1"/>
    <property type="molecule type" value="Genomic_DNA"/>
</dbReference>
<feature type="signal peptide" evidence="1">
    <location>
        <begin position="1"/>
        <end position="30"/>
    </location>
</feature>
<proteinExistence type="predicted"/>
<name>A0A6G1IC01_9PLEO</name>
<evidence type="ECO:0000313" key="3">
    <source>
        <dbReference type="Proteomes" id="UP000799291"/>
    </source>
</evidence>
<gene>
    <name evidence="2" type="ORF">K458DRAFT_492907</name>
</gene>